<accession>A0A212ENS8</accession>
<feature type="compositionally biased region" description="Basic and acidic residues" evidence="1">
    <location>
        <begin position="16"/>
        <end position="25"/>
    </location>
</feature>
<dbReference type="EMBL" id="AGBW02013617">
    <property type="protein sequence ID" value="OWR43152.1"/>
    <property type="molecule type" value="Genomic_DNA"/>
</dbReference>
<evidence type="ECO:0000313" key="2">
    <source>
        <dbReference type="EMBL" id="OWR43152.1"/>
    </source>
</evidence>
<proteinExistence type="predicted"/>
<comment type="caution">
    <text evidence="2">The sequence shown here is derived from an EMBL/GenBank/DDBJ whole genome shotgun (WGS) entry which is preliminary data.</text>
</comment>
<feature type="region of interest" description="Disordered" evidence="1">
    <location>
        <begin position="1"/>
        <end position="25"/>
    </location>
</feature>
<dbReference type="InParanoid" id="A0A212ENS8"/>
<gene>
    <name evidence="2" type="ORF">KGM_213533</name>
</gene>
<name>A0A212ENS8_DANPL</name>
<sequence length="76" mass="8801">MPVRHRQFGDDLSPPEPKRCKHCDDGTRKAAGGKFVRSDNKSHRNVQWCCYHLYVTNLHVPLIIESLNVWQQLSGE</sequence>
<protein>
    <submittedName>
        <fullName evidence="2">Uncharacterized protein</fullName>
    </submittedName>
</protein>
<dbReference type="Proteomes" id="UP000007151">
    <property type="component" value="Unassembled WGS sequence"/>
</dbReference>
<evidence type="ECO:0000313" key="3">
    <source>
        <dbReference type="Proteomes" id="UP000007151"/>
    </source>
</evidence>
<dbReference type="KEGG" id="dpl:KGM_213533"/>
<reference evidence="2 3" key="1">
    <citation type="journal article" date="2011" name="Cell">
        <title>The monarch butterfly genome yields insights into long-distance migration.</title>
        <authorList>
            <person name="Zhan S."/>
            <person name="Merlin C."/>
            <person name="Boore J.L."/>
            <person name="Reppert S.M."/>
        </authorList>
    </citation>
    <scope>NUCLEOTIDE SEQUENCE [LARGE SCALE GENOMIC DNA]</scope>
    <source>
        <strain evidence="2">F-2</strain>
    </source>
</reference>
<dbReference type="AlphaFoldDB" id="A0A212ENS8"/>
<organism evidence="2 3">
    <name type="scientific">Danaus plexippus plexippus</name>
    <dbReference type="NCBI Taxonomy" id="278856"/>
    <lineage>
        <taxon>Eukaryota</taxon>
        <taxon>Metazoa</taxon>
        <taxon>Ecdysozoa</taxon>
        <taxon>Arthropoda</taxon>
        <taxon>Hexapoda</taxon>
        <taxon>Insecta</taxon>
        <taxon>Pterygota</taxon>
        <taxon>Neoptera</taxon>
        <taxon>Endopterygota</taxon>
        <taxon>Lepidoptera</taxon>
        <taxon>Glossata</taxon>
        <taxon>Ditrysia</taxon>
        <taxon>Papilionoidea</taxon>
        <taxon>Nymphalidae</taxon>
        <taxon>Danainae</taxon>
        <taxon>Danaini</taxon>
        <taxon>Danaina</taxon>
        <taxon>Danaus</taxon>
        <taxon>Danaus</taxon>
    </lineage>
</organism>
<evidence type="ECO:0000256" key="1">
    <source>
        <dbReference type="SAM" id="MobiDB-lite"/>
    </source>
</evidence>
<keyword evidence="3" id="KW-1185">Reference proteome</keyword>